<dbReference type="InterPro" id="IPR011598">
    <property type="entry name" value="bHLH_dom"/>
</dbReference>
<keyword evidence="5" id="KW-0539">Nucleus</keyword>
<feature type="compositionally biased region" description="Basic residues" evidence="6">
    <location>
        <begin position="28"/>
        <end position="39"/>
    </location>
</feature>
<evidence type="ECO:0000313" key="9">
    <source>
        <dbReference type="Proteomes" id="UP000283509"/>
    </source>
</evidence>
<dbReference type="GO" id="GO:0005634">
    <property type="term" value="C:nucleus"/>
    <property type="evidence" value="ECO:0007669"/>
    <property type="project" value="UniProtKB-SubCell"/>
</dbReference>
<dbReference type="PANTHER" id="PTHR23349:SF68">
    <property type="entry name" value="FI14601P"/>
    <property type="match status" value="1"/>
</dbReference>
<dbReference type="SMART" id="SM00353">
    <property type="entry name" value="HLH"/>
    <property type="match status" value="1"/>
</dbReference>
<reference evidence="8 9" key="2">
    <citation type="submission" date="2019-01" db="EMBL/GenBank/DDBJ databases">
        <title>The decoding of complex shrimp genome reveals the adaptation for benthos swimmer, frequently molting mechanism and breeding impact on genome.</title>
        <authorList>
            <person name="Sun Y."/>
            <person name="Gao Y."/>
            <person name="Yu Y."/>
        </authorList>
    </citation>
    <scope>NUCLEOTIDE SEQUENCE [LARGE SCALE GENOMIC DNA]</scope>
    <source>
        <tissue evidence="8">Muscle</tissue>
    </source>
</reference>
<feature type="region of interest" description="Disordered" evidence="6">
    <location>
        <begin position="146"/>
        <end position="171"/>
    </location>
</feature>
<evidence type="ECO:0000313" key="8">
    <source>
        <dbReference type="EMBL" id="ROT78675.1"/>
    </source>
</evidence>
<dbReference type="GO" id="GO:0000977">
    <property type="term" value="F:RNA polymerase II transcription regulatory region sequence-specific DNA binding"/>
    <property type="evidence" value="ECO:0007669"/>
    <property type="project" value="TreeGrafter"/>
</dbReference>
<dbReference type="STRING" id="6689.A0A3R7P8R5"/>
<dbReference type="InterPro" id="IPR050283">
    <property type="entry name" value="E-box_TF_Regulators"/>
</dbReference>
<organism evidence="8 9">
    <name type="scientific">Penaeus vannamei</name>
    <name type="common">Whiteleg shrimp</name>
    <name type="synonym">Litopenaeus vannamei</name>
    <dbReference type="NCBI Taxonomy" id="6689"/>
    <lineage>
        <taxon>Eukaryota</taxon>
        <taxon>Metazoa</taxon>
        <taxon>Ecdysozoa</taxon>
        <taxon>Arthropoda</taxon>
        <taxon>Crustacea</taxon>
        <taxon>Multicrustacea</taxon>
        <taxon>Malacostraca</taxon>
        <taxon>Eumalacostraca</taxon>
        <taxon>Eucarida</taxon>
        <taxon>Decapoda</taxon>
        <taxon>Dendrobranchiata</taxon>
        <taxon>Penaeoidea</taxon>
        <taxon>Penaeidae</taxon>
        <taxon>Penaeus</taxon>
    </lineage>
</organism>
<sequence>MSSGCEGGWPGYPYCAYPPPPPPQWSAHPHHHYHHHHHHTPDFCSPQPPAPPPPLVTYGDGSAIPPCPQHYWDGDDLVDECGRVIRRKTSANKKERRRTQSINNAFAELRECIPNVPADTKLSKIKTLRLATSYIAYLMEVLHTEDSTAAPPPEPFRANLPPRTRPSQAISGDHDKLTRRAFGSSNATYLDRKGRLSTPSKHPILTGSLSCPPEPSPISVEQNFPVHGEENTSTLNVSLPSFLSLLLSLLFLSRRLYPLFSSSLSSSLPRASPPHRSLLSLSPSSLVPLSSSSSSLSSLSLPLHPPRPSPPHPSPLSSSSLFPPFSPSSSLPPPPHPSPSSPPSSPSSSLPPLLFIPPSSPTLNARSPALMVAIGEIKVVQPSWSNQ</sequence>
<dbReference type="PROSITE" id="PS50888">
    <property type="entry name" value="BHLH"/>
    <property type="match status" value="1"/>
</dbReference>
<feature type="region of interest" description="Disordered" evidence="6">
    <location>
        <begin position="191"/>
        <end position="215"/>
    </location>
</feature>
<evidence type="ECO:0000256" key="5">
    <source>
        <dbReference type="ARBA" id="ARBA00023242"/>
    </source>
</evidence>
<feature type="region of interest" description="Disordered" evidence="6">
    <location>
        <begin position="27"/>
        <end position="51"/>
    </location>
</feature>
<dbReference type="Pfam" id="PF00010">
    <property type="entry name" value="HLH"/>
    <property type="match status" value="1"/>
</dbReference>
<evidence type="ECO:0000256" key="4">
    <source>
        <dbReference type="ARBA" id="ARBA00023163"/>
    </source>
</evidence>
<dbReference type="Gene3D" id="4.10.280.10">
    <property type="entry name" value="Helix-loop-helix DNA-binding domain"/>
    <property type="match status" value="1"/>
</dbReference>
<dbReference type="PANTHER" id="PTHR23349">
    <property type="entry name" value="BASIC HELIX-LOOP-HELIX TRANSCRIPTION FACTOR, TWIST"/>
    <property type="match status" value="1"/>
</dbReference>
<protein>
    <submittedName>
        <fullName evidence="8">Putative heart-and neural crest derivatives-expressed protein 2-like</fullName>
    </submittedName>
</protein>
<comment type="caution">
    <text evidence="8">The sequence shown here is derived from an EMBL/GenBank/DDBJ whole genome shotgun (WGS) entry which is preliminary data.</text>
</comment>
<dbReference type="InterPro" id="IPR036638">
    <property type="entry name" value="HLH_DNA-bd_sf"/>
</dbReference>
<dbReference type="GO" id="GO:0000981">
    <property type="term" value="F:DNA-binding transcription factor activity, RNA polymerase II-specific"/>
    <property type="evidence" value="ECO:0007669"/>
    <property type="project" value="TreeGrafter"/>
</dbReference>
<name>A0A3R7P8R5_PENVA</name>
<evidence type="ECO:0000256" key="3">
    <source>
        <dbReference type="ARBA" id="ARBA00023125"/>
    </source>
</evidence>
<evidence type="ECO:0000256" key="6">
    <source>
        <dbReference type="SAM" id="MobiDB-lite"/>
    </source>
</evidence>
<dbReference type="CDD" id="cd11466">
    <property type="entry name" value="bHLH_TS_HAND"/>
    <property type="match status" value="1"/>
</dbReference>
<proteinExistence type="predicted"/>
<keyword evidence="9" id="KW-1185">Reference proteome</keyword>
<reference evidence="8 9" key="1">
    <citation type="submission" date="2018-04" db="EMBL/GenBank/DDBJ databases">
        <authorList>
            <person name="Zhang X."/>
            <person name="Yuan J."/>
            <person name="Li F."/>
            <person name="Xiang J."/>
        </authorList>
    </citation>
    <scope>NUCLEOTIDE SEQUENCE [LARGE SCALE GENOMIC DNA]</scope>
    <source>
        <tissue evidence="8">Muscle</tissue>
    </source>
</reference>
<keyword evidence="2" id="KW-0805">Transcription regulation</keyword>
<evidence type="ECO:0000256" key="1">
    <source>
        <dbReference type="ARBA" id="ARBA00004123"/>
    </source>
</evidence>
<keyword evidence="3" id="KW-0238">DNA-binding</keyword>
<dbReference type="OrthoDB" id="10055449at2759"/>
<feature type="compositionally biased region" description="Pro residues" evidence="6">
    <location>
        <begin position="324"/>
        <end position="345"/>
    </location>
</feature>
<evidence type="ECO:0000259" key="7">
    <source>
        <dbReference type="PROSITE" id="PS50888"/>
    </source>
</evidence>
<accession>A0A3R7P8R5</accession>
<comment type="subcellular location">
    <subcellularLocation>
        <location evidence="1">Nucleus</location>
    </subcellularLocation>
</comment>
<feature type="domain" description="BHLH" evidence="7">
    <location>
        <begin position="86"/>
        <end position="138"/>
    </location>
</feature>
<dbReference type="SUPFAM" id="SSF47459">
    <property type="entry name" value="HLH, helix-loop-helix DNA-binding domain"/>
    <property type="match status" value="1"/>
</dbReference>
<dbReference type="Proteomes" id="UP000283509">
    <property type="component" value="Unassembled WGS sequence"/>
</dbReference>
<dbReference type="FunFam" id="4.10.280.10:FF:000010">
    <property type="entry name" value="Scleraxis bHLH transcription factor"/>
    <property type="match status" value="1"/>
</dbReference>
<dbReference type="EMBL" id="QCYY01001347">
    <property type="protein sequence ID" value="ROT78675.1"/>
    <property type="molecule type" value="Genomic_DNA"/>
</dbReference>
<dbReference type="AlphaFoldDB" id="A0A3R7P8R5"/>
<feature type="compositionally biased region" description="Pro residues" evidence="6">
    <location>
        <begin position="303"/>
        <end position="314"/>
    </location>
</feature>
<dbReference type="GO" id="GO:0032502">
    <property type="term" value="P:developmental process"/>
    <property type="evidence" value="ECO:0007669"/>
    <property type="project" value="TreeGrafter"/>
</dbReference>
<feature type="region of interest" description="Disordered" evidence="6">
    <location>
        <begin position="298"/>
        <end position="357"/>
    </location>
</feature>
<dbReference type="GO" id="GO:0046983">
    <property type="term" value="F:protein dimerization activity"/>
    <property type="evidence" value="ECO:0007669"/>
    <property type="project" value="InterPro"/>
</dbReference>
<keyword evidence="4" id="KW-0804">Transcription</keyword>
<evidence type="ECO:0000256" key="2">
    <source>
        <dbReference type="ARBA" id="ARBA00023015"/>
    </source>
</evidence>
<gene>
    <name evidence="8" type="ORF">C7M84_002606</name>
</gene>